<gene>
    <name evidence="1" type="ORF">EVOR1521_LOCUS17138</name>
</gene>
<accession>A0AA36N299</accession>
<name>A0AA36N299_9DINO</name>
<dbReference type="EMBL" id="CAUJNA010002225">
    <property type="protein sequence ID" value="CAJ1391901.1"/>
    <property type="molecule type" value="Genomic_DNA"/>
</dbReference>
<comment type="caution">
    <text evidence="1">The sequence shown here is derived from an EMBL/GenBank/DDBJ whole genome shotgun (WGS) entry which is preliminary data.</text>
</comment>
<keyword evidence="2" id="KW-1185">Reference proteome</keyword>
<evidence type="ECO:0000313" key="2">
    <source>
        <dbReference type="Proteomes" id="UP001178507"/>
    </source>
</evidence>
<evidence type="ECO:0000313" key="1">
    <source>
        <dbReference type="EMBL" id="CAJ1391901.1"/>
    </source>
</evidence>
<dbReference type="Proteomes" id="UP001178507">
    <property type="component" value="Unassembled WGS sequence"/>
</dbReference>
<dbReference type="AlphaFoldDB" id="A0AA36N299"/>
<reference evidence="1" key="1">
    <citation type="submission" date="2023-08" db="EMBL/GenBank/DDBJ databases">
        <authorList>
            <person name="Chen Y."/>
            <person name="Shah S."/>
            <person name="Dougan E. K."/>
            <person name="Thang M."/>
            <person name="Chan C."/>
        </authorList>
    </citation>
    <scope>NUCLEOTIDE SEQUENCE</scope>
</reference>
<proteinExistence type="predicted"/>
<protein>
    <submittedName>
        <fullName evidence="1">Uncharacterized protein</fullName>
    </submittedName>
</protein>
<sequence length="598" mass="65748">MAFVHGVQPIGAACHALQLRSRLRFSRRSPRLAAPCAVRGRGRVPRSSRKAPEPALRAEVIFCLLATGSSSRHAWPKTLKAAASLFGNRRDSLARSLLAALQRTSTVAPRTAAALVFDGGRRKRDLTWWVLDPEFLGPEDHTEFRVLRRLRRVADHEQLPGVDFHQQSTGPRGLQEAVLSFLQGLGHGQDSAAVLLDERHSSLPIAGHFISNLLPEARPFPARRAVFFLGCPGAVSTDQAAAISWAAEHANWQLLRFSLGWVSEFTSKIVSRLKIWHAAGKLLPMLGGLLCRERGTARWQLQGSSFAQDEEERFSWPAPKQVQRFEPGLGPRLHFLVHVSLDVMNLKAIDSPEHSLLARCCLAALWRAHGAYYRCMVSFVQDGPVVTVSRKFAGRFMGKAPTENEILTELNKAVQDAAQRPPDKQRPGKWAVSVQWPKQSSWGESILAYPKDTVLELKVALGSEECQRSLECPALDFADGIDVLVIHLFNENVPLCQQAAQAILLPSLAHASEAEVICILQSALLNWGPAGQALLEQITEKSRQLLNYYELARQFDFEAQAKALAAQAPGAVLAPGAVSDPLKDTAGADAGVCRFVRH</sequence>
<organism evidence="1 2">
    <name type="scientific">Effrenium voratum</name>
    <dbReference type="NCBI Taxonomy" id="2562239"/>
    <lineage>
        <taxon>Eukaryota</taxon>
        <taxon>Sar</taxon>
        <taxon>Alveolata</taxon>
        <taxon>Dinophyceae</taxon>
        <taxon>Suessiales</taxon>
        <taxon>Symbiodiniaceae</taxon>
        <taxon>Effrenium</taxon>
    </lineage>
</organism>